<evidence type="ECO:0000259" key="9">
    <source>
        <dbReference type="PROSITE" id="PS50850"/>
    </source>
</evidence>
<feature type="transmembrane region" description="Helical" evidence="8">
    <location>
        <begin position="104"/>
        <end position="125"/>
    </location>
</feature>
<dbReference type="SUPFAM" id="SSF103473">
    <property type="entry name" value="MFS general substrate transporter"/>
    <property type="match status" value="1"/>
</dbReference>
<dbReference type="AlphaFoldDB" id="A0A1A6C0U8"/>
<feature type="transmembrane region" description="Helical" evidence="8">
    <location>
        <begin position="161"/>
        <end position="180"/>
    </location>
</feature>
<dbReference type="InterPro" id="IPR036259">
    <property type="entry name" value="MFS_trans_sf"/>
</dbReference>
<dbReference type="InterPro" id="IPR020846">
    <property type="entry name" value="MFS_dom"/>
</dbReference>
<comment type="subcellular location">
    <subcellularLocation>
        <location evidence="1">Cell membrane</location>
        <topology evidence="1">Multi-pass membrane protein</topology>
    </subcellularLocation>
</comment>
<dbReference type="InterPro" id="IPR011701">
    <property type="entry name" value="MFS"/>
</dbReference>
<keyword evidence="6 8" id="KW-1133">Transmembrane helix</keyword>
<feature type="transmembrane region" description="Helical" evidence="8">
    <location>
        <begin position="270"/>
        <end position="287"/>
    </location>
</feature>
<organism evidence="10 11">
    <name type="scientific">Acidihalobacter prosperus</name>
    <dbReference type="NCBI Taxonomy" id="160660"/>
    <lineage>
        <taxon>Bacteria</taxon>
        <taxon>Pseudomonadati</taxon>
        <taxon>Pseudomonadota</taxon>
        <taxon>Gammaproteobacteria</taxon>
        <taxon>Chromatiales</taxon>
        <taxon>Ectothiorhodospiraceae</taxon>
        <taxon>Acidihalobacter</taxon>
    </lineage>
</organism>
<feature type="transmembrane region" description="Helical" evidence="8">
    <location>
        <begin position="7"/>
        <end position="29"/>
    </location>
</feature>
<name>A0A1A6C0U8_9GAMM</name>
<dbReference type="STRING" id="160660.BJI67_14635"/>
<comment type="caution">
    <text evidence="10">The sequence shown here is derived from an EMBL/GenBank/DDBJ whole genome shotgun (WGS) entry which is preliminary data.</text>
</comment>
<evidence type="ECO:0000256" key="8">
    <source>
        <dbReference type="SAM" id="Phobius"/>
    </source>
</evidence>
<evidence type="ECO:0000313" key="10">
    <source>
        <dbReference type="EMBL" id="OBS08186.1"/>
    </source>
</evidence>
<feature type="transmembrane region" description="Helical" evidence="8">
    <location>
        <begin position="71"/>
        <end position="98"/>
    </location>
</feature>
<dbReference type="GO" id="GO:0005886">
    <property type="term" value="C:plasma membrane"/>
    <property type="evidence" value="ECO:0007669"/>
    <property type="project" value="UniProtKB-SubCell"/>
</dbReference>
<keyword evidence="5 8" id="KW-0812">Transmembrane</keyword>
<evidence type="ECO:0000256" key="7">
    <source>
        <dbReference type="ARBA" id="ARBA00023136"/>
    </source>
</evidence>
<gene>
    <name evidence="10" type="ORF">Thpro_022436</name>
</gene>
<evidence type="ECO:0000256" key="6">
    <source>
        <dbReference type="ARBA" id="ARBA00022989"/>
    </source>
</evidence>
<keyword evidence="7 8" id="KW-0472">Membrane</keyword>
<keyword evidence="4" id="KW-1003">Cell membrane</keyword>
<keyword evidence="11" id="KW-1185">Reference proteome</keyword>
<feature type="domain" description="Major facilitator superfamily (MFS) profile" evidence="9">
    <location>
        <begin position="1"/>
        <end position="381"/>
    </location>
</feature>
<evidence type="ECO:0000256" key="4">
    <source>
        <dbReference type="ARBA" id="ARBA00022475"/>
    </source>
</evidence>
<dbReference type="PANTHER" id="PTHR43271">
    <property type="entry name" value="BLL2771 PROTEIN"/>
    <property type="match status" value="1"/>
</dbReference>
<evidence type="ECO:0000256" key="2">
    <source>
        <dbReference type="ARBA" id="ARBA00008335"/>
    </source>
</evidence>
<evidence type="ECO:0000256" key="5">
    <source>
        <dbReference type="ARBA" id="ARBA00022692"/>
    </source>
</evidence>
<keyword evidence="3" id="KW-0813">Transport</keyword>
<evidence type="ECO:0000256" key="1">
    <source>
        <dbReference type="ARBA" id="ARBA00004651"/>
    </source>
</evidence>
<feature type="transmembrane region" description="Helical" evidence="8">
    <location>
        <begin position="132"/>
        <end position="155"/>
    </location>
</feature>
<feature type="transmembrane region" description="Helical" evidence="8">
    <location>
        <begin position="354"/>
        <end position="373"/>
    </location>
</feature>
<dbReference type="Proteomes" id="UP000029273">
    <property type="component" value="Unassembled WGS sequence"/>
</dbReference>
<comment type="similarity">
    <text evidence="2">Belongs to the major facilitator superfamily.</text>
</comment>
<feature type="transmembrane region" description="Helical" evidence="8">
    <location>
        <begin position="41"/>
        <end position="59"/>
    </location>
</feature>
<feature type="transmembrane region" description="Helical" evidence="8">
    <location>
        <begin position="241"/>
        <end position="261"/>
    </location>
</feature>
<feature type="transmembrane region" description="Helical" evidence="8">
    <location>
        <begin position="293"/>
        <end position="315"/>
    </location>
</feature>
<accession>A0A1A6C0U8</accession>
<dbReference type="PANTHER" id="PTHR43271:SF1">
    <property type="entry name" value="INNER MEMBRANE TRANSPORT PROTEIN YNFM"/>
    <property type="match status" value="1"/>
</dbReference>
<dbReference type="GO" id="GO:0022857">
    <property type="term" value="F:transmembrane transporter activity"/>
    <property type="evidence" value="ECO:0007669"/>
    <property type="project" value="InterPro"/>
</dbReference>
<sequence length="381" mass="41179">MRLRNSLIVLYCTVVSVAILYEHQALLPLFARQWGVSPADVALLTTVTMTPLAVAPLVYGYVLERVSARRLLVLGLGVLTAVQFVLAQGPGYGAFLLLRGLEGLILPAVLTALMTYSSAIGGPAGARRAITLYIAATIVGGFSGRTFSGVVASYLDWQAAFWMWSALAALALLSTRWLATDPRADLGRVRWPEVRALIARPVNRLGFAAAFLLFFVFAAMMNFLPFRMHQLDPGITQGAVAWVYAGYLVGVVVPLSSLWLIRRLGGERRTLLAGCAVYLVGLSMLAFGGLPWVYFGMFVFAAGMFTLHSVLSAYLNHLETRRKGLVNGLYVSSYYSGGAVGSYLPGVVYEHAGWVPYSLLLFALLILVGATLWRMPSAGAA</sequence>
<evidence type="ECO:0000256" key="3">
    <source>
        <dbReference type="ARBA" id="ARBA00022448"/>
    </source>
</evidence>
<dbReference type="Pfam" id="PF07690">
    <property type="entry name" value="MFS_1"/>
    <property type="match status" value="1"/>
</dbReference>
<dbReference type="PROSITE" id="PS50850">
    <property type="entry name" value="MFS"/>
    <property type="match status" value="1"/>
</dbReference>
<protein>
    <recommendedName>
        <fullName evidence="9">Major facilitator superfamily (MFS) profile domain-containing protein</fullName>
    </recommendedName>
</protein>
<feature type="transmembrane region" description="Helical" evidence="8">
    <location>
        <begin position="201"/>
        <end position="221"/>
    </location>
</feature>
<dbReference type="Gene3D" id="1.20.1250.20">
    <property type="entry name" value="MFS general substrate transporter like domains"/>
    <property type="match status" value="1"/>
</dbReference>
<feature type="transmembrane region" description="Helical" evidence="8">
    <location>
        <begin position="327"/>
        <end position="348"/>
    </location>
</feature>
<dbReference type="EMBL" id="JQSG02000006">
    <property type="protein sequence ID" value="OBS08186.1"/>
    <property type="molecule type" value="Genomic_DNA"/>
</dbReference>
<reference evidence="10 11" key="1">
    <citation type="journal article" date="2014" name="Genome Announc.">
        <title>Draft Genome Sequence of the Iron-Oxidizing, Acidophilic, and Halotolerant 'Thiobacillus prosperus' Type Strain DSM 5130.</title>
        <authorList>
            <person name="Ossandon F.J."/>
            <person name="Cardenas J.P."/>
            <person name="Corbett M."/>
            <person name="Quatrini R."/>
            <person name="Holmes D.S."/>
            <person name="Watkin E."/>
        </authorList>
    </citation>
    <scope>NUCLEOTIDE SEQUENCE [LARGE SCALE GENOMIC DNA]</scope>
    <source>
        <strain evidence="10 11">DSM 5130</strain>
    </source>
</reference>
<evidence type="ECO:0000313" key="11">
    <source>
        <dbReference type="Proteomes" id="UP000029273"/>
    </source>
</evidence>
<proteinExistence type="inferred from homology"/>